<keyword evidence="6" id="KW-0325">Glycoprotein</keyword>
<keyword evidence="9" id="KW-1185">Reference proteome</keyword>
<dbReference type="Gene3D" id="3.40.50.1820">
    <property type="entry name" value="alpha/beta hydrolase"/>
    <property type="match status" value="1"/>
</dbReference>
<evidence type="ECO:0000256" key="4">
    <source>
        <dbReference type="ARBA" id="ARBA00022729"/>
    </source>
</evidence>
<dbReference type="GO" id="GO:0000324">
    <property type="term" value="C:fungal-type vacuole"/>
    <property type="evidence" value="ECO:0007669"/>
    <property type="project" value="TreeGrafter"/>
</dbReference>
<dbReference type="GO" id="GO:0004185">
    <property type="term" value="F:serine-type carboxypeptidase activity"/>
    <property type="evidence" value="ECO:0007669"/>
    <property type="project" value="UniProtKB-UniRule"/>
</dbReference>
<proteinExistence type="inferred from homology"/>
<dbReference type="PROSITE" id="PS00131">
    <property type="entry name" value="CARBOXYPEPT_SER_SER"/>
    <property type="match status" value="1"/>
</dbReference>
<evidence type="ECO:0000256" key="2">
    <source>
        <dbReference type="ARBA" id="ARBA00022645"/>
    </source>
</evidence>
<name>A0A9W6YQJ3_AMBMO</name>
<organism evidence="8 9">
    <name type="scientific">Ambrosiozyma monospora</name>
    <name type="common">Yeast</name>
    <name type="synonym">Endomycopsis monosporus</name>
    <dbReference type="NCBI Taxonomy" id="43982"/>
    <lineage>
        <taxon>Eukaryota</taxon>
        <taxon>Fungi</taxon>
        <taxon>Dikarya</taxon>
        <taxon>Ascomycota</taxon>
        <taxon>Saccharomycotina</taxon>
        <taxon>Pichiomycetes</taxon>
        <taxon>Pichiales</taxon>
        <taxon>Pichiaceae</taxon>
        <taxon>Ambrosiozyma</taxon>
    </lineage>
</organism>
<dbReference type="EMBL" id="BSXU01000098">
    <property type="protein sequence ID" value="GMG19295.1"/>
    <property type="molecule type" value="Genomic_DNA"/>
</dbReference>
<reference evidence="8" key="1">
    <citation type="submission" date="2023-04" db="EMBL/GenBank/DDBJ databases">
        <title>Ambrosiozyma monospora NBRC 1965.</title>
        <authorList>
            <person name="Ichikawa N."/>
            <person name="Sato H."/>
            <person name="Tonouchi N."/>
        </authorList>
    </citation>
    <scope>NUCLEOTIDE SEQUENCE</scope>
    <source>
        <strain evidence="8">NBRC 1965</strain>
    </source>
</reference>
<evidence type="ECO:0000256" key="7">
    <source>
        <dbReference type="RuleBase" id="RU361156"/>
    </source>
</evidence>
<dbReference type="InterPro" id="IPR029058">
    <property type="entry name" value="AB_hydrolase_fold"/>
</dbReference>
<dbReference type="PANTHER" id="PTHR11802">
    <property type="entry name" value="SERINE PROTEASE FAMILY S10 SERINE CARBOXYPEPTIDASE"/>
    <property type="match status" value="1"/>
</dbReference>
<gene>
    <name evidence="8" type="ORF">Amon01_000035400</name>
</gene>
<comment type="similarity">
    <text evidence="1 7">Belongs to the peptidase S10 family.</text>
</comment>
<dbReference type="PRINTS" id="PR00724">
    <property type="entry name" value="CRBOXYPTASEC"/>
</dbReference>
<dbReference type="PANTHER" id="PTHR11802:SF113">
    <property type="entry name" value="SERINE CARBOXYPEPTIDASE CTSA-4.1"/>
    <property type="match status" value="1"/>
</dbReference>
<dbReference type="EC" id="3.4.16.-" evidence="7"/>
<evidence type="ECO:0000256" key="5">
    <source>
        <dbReference type="ARBA" id="ARBA00022801"/>
    </source>
</evidence>
<dbReference type="OrthoDB" id="443318at2759"/>
<evidence type="ECO:0000256" key="6">
    <source>
        <dbReference type="ARBA" id="ARBA00023180"/>
    </source>
</evidence>
<keyword evidence="5 7" id="KW-0378">Hydrolase</keyword>
<sequence length="537" mass="60762">MNFKLLTILATAVVQLASSQPLNLQNVLSSKPQNLLNDLVNNGNFKLDSVTSDIRETWEQMEKTVDRESIMKAVNDYLTGKCFVNPKQNFPSESKINTNSDVFQLEKFPNHKLRAKTNAHPEKLGIDTVKQSAGYFDINDEDKHLYYWFFESRNDPANDPVILWLNGGPGCSSMTGLFFELGSSFIDEKVQPVFNPYSWNNNASVIFLEQPVGVGYSYADKSSVSNTAVAAKDVYAFLELFFGKYIQFNGNDFHIAGESYAGHYIPNIAAEIVRHEDRSFDLTSVLIGNGITDPLIQYDWYGPMACNATLSGYKQLIPDEDCEKIEKEYPRCARLTKICYDVPTALTCVPATLYCERIMEPFMKTGLNVYDIRIPCGESDNCYKEMDYVDEYLNQEEVMNLLGAEVDSYVGCDETVFRNFILNGDESKPFQQFIAEILEQNVPVLLYAGDKDYICNWLGNLAWSQALDWSQAGSFQDAEFTNWYSSIDGAYAGQAKSNGLFTFLRVFEAGHMVPHDQPSNALDMVNRWISGDHYFSN</sequence>
<evidence type="ECO:0000313" key="8">
    <source>
        <dbReference type="EMBL" id="GMG19295.1"/>
    </source>
</evidence>
<evidence type="ECO:0000256" key="3">
    <source>
        <dbReference type="ARBA" id="ARBA00022670"/>
    </source>
</evidence>
<comment type="caution">
    <text evidence="8">The sequence shown here is derived from an EMBL/GenBank/DDBJ whole genome shotgun (WGS) entry which is preliminary data.</text>
</comment>
<dbReference type="AlphaFoldDB" id="A0A9W6YQJ3"/>
<dbReference type="GO" id="GO:0006508">
    <property type="term" value="P:proteolysis"/>
    <property type="evidence" value="ECO:0007669"/>
    <property type="project" value="UniProtKB-KW"/>
</dbReference>
<dbReference type="Pfam" id="PF00450">
    <property type="entry name" value="Peptidase_S10"/>
    <property type="match status" value="1"/>
</dbReference>
<keyword evidence="2 7" id="KW-0121">Carboxypeptidase</keyword>
<dbReference type="Proteomes" id="UP001165063">
    <property type="component" value="Unassembled WGS sequence"/>
</dbReference>
<keyword evidence="3 7" id="KW-0645">Protease</keyword>
<dbReference type="InterPro" id="IPR001563">
    <property type="entry name" value="Peptidase_S10"/>
</dbReference>
<evidence type="ECO:0000256" key="1">
    <source>
        <dbReference type="ARBA" id="ARBA00009431"/>
    </source>
</evidence>
<evidence type="ECO:0000313" key="9">
    <source>
        <dbReference type="Proteomes" id="UP001165063"/>
    </source>
</evidence>
<dbReference type="InterPro" id="IPR018202">
    <property type="entry name" value="Ser_caboxypep_ser_AS"/>
</dbReference>
<dbReference type="SUPFAM" id="SSF53474">
    <property type="entry name" value="alpha/beta-Hydrolases"/>
    <property type="match status" value="1"/>
</dbReference>
<accession>A0A9W6YQJ3</accession>
<feature type="chain" id="PRO_5041015834" description="Carboxypeptidase" evidence="7">
    <location>
        <begin position="20"/>
        <end position="537"/>
    </location>
</feature>
<keyword evidence="4 7" id="KW-0732">Signal</keyword>
<dbReference type="Gene3D" id="1.10.287.410">
    <property type="match status" value="1"/>
</dbReference>
<protein>
    <recommendedName>
        <fullName evidence="7">Carboxypeptidase</fullName>
        <ecNumber evidence="7">3.4.16.-</ecNumber>
    </recommendedName>
</protein>
<feature type="signal peptide" evidence="7">
    <location>
        <begin position="1"/>
        <end position="19"/>
    </location>
</feature>